<gene>
    <name evidence="4" type="ORF">BN509_00554</name>
</gene>
<keyword evidence="3" id="KW-0998">Cell outer membrane</keyword>
<sequence>MRKVLIMLLLPFFSLITLYGQTEKLCGIILDETDGMPVPRATVRLTDVQGRLLNYTFAAEDGSFTIKYDHSQTELTVHVQSMGYRSQNFVLKPSMSPVTIRLQAEPTRLRDVIVKAPDIEQRSDTLVYYTSKYARKQDRNIGDVLKRLPGIEVEDNGTIKYNGEPINKFYINGSDFADGRYNLATENISPSDVASVEVMENHQPIRVLKGLDFSQQAGLNIKLREEARQRWVGIANGGIGAAPLLYDASLFAMRIAGKWQNMESVRVNDTGWNPASQSTRHTEDQLFGSSYQNDMWQDGISLTPASAPLDERRTRDNLSVLANTTNSWHVGEDYDVKLNVTYSGDRLDYNTGYRTDYLDSNIPSFTQLNTMRTHSNSVNGQWALQTNRPTLYFKENLYIDADWYRASSQIDGTSSLAQQAETSSLAITNDLQMLKRIGKRLLTVSSRNRYIRASQWLNVRATETEKTQQLLSNDFRTVTELRYGWISGKWNIYARGGVDYNLHCLETNLTGVNINYPINGNNDFSLLNIYLSPETSYQSIRWLLTISAPVSYRRYVTDNYLSVTPTIFTRYQLNAKTDLSAQLKYALLPTEPSQYIGHVIMSDYRNLYAGYPVRSYAQERSATVAARYRNPISSFFANLSARYGWDYNPLIANQLFIGDQVLSTYTPAGNDAHQIQVYGGLSKGLRSGRIVLGADVGYMQLHTTTMRQNVQSPYTIRYCYVRPSMKGNFTRWLSSDYSLSYTNTMNINNAERSTYHILKQNLTFTFIPGSNWQIAVGGEHYYTRFDSGDRTHLLLLDASVRWRISKKIEWSVMATNLLNEKKFNYMVYGLLNQTKYTYDIRGCNVLFNIQIQL</sequence>
<evidence type="ECO:0008006" key="6">
    <source>
        <dbReference type="Google" id="ProtNLM"/>
    </source>
</evidence>
<dbReference type="AlphaFoldDB" id="R6C7C9"/>
<dbReference type="SUPFAM" id="SSF56935">
    <property type="entry name" value="Porins"/>
    <property type="match status" value="1"/>
</dbReference>
<dbReference type="EMBL" id="CBCJ010000205">
    <property type="protein sequence ID" value="CDA72433.1"/>
    <property type="molecule type" value="Genomic_DNA"/>
</dbReference>
<dbReference type="Proteomes" id="UP000018362">
    <property type="component" value="Unassembled WGS sequence"/>
</dbReference>
<dbReference type="Gene3D" id="2.60.40.1120">
    <property type="entry name" value="Carboxypeptidase-like, regulatory domain"/>
    <property type="match status" value="1"/>
</dbReference>
<evidence type="ECO:0000256" key="3">
    <source>
        <dbReference type="ARBA" id="ARBA00023237"/>
    </source>
</evidence>
<evidence type="ECO:0000256" key="2">
    <source>
        <dbReference type="ARBA" id="ARBA00023136"/>
    </source>
</evidence>
<dbReference type="InterPro" id="IPR036942">
    <property type="entry name" value="Beta-barrel_TonB_sf"/>
</dbReference>
<evidence type="ECO:0000256" key="1">
    <source>
        <dbReference type="ARBA" id="ARBA00004442"/>
    </source>
</evidence>
<dbReference type="GO" id="GO:0009279">
    <property type="term" value="C:cell outer membrane"/>
    <property type="evidence" value="ECO:0007669"/>
    <property type="project" value="UniProtKB-SubCell"/>
</dbReference>
<evidence type="ECO:0000313" key="5">
    <source>
        <dbReference type="Proteomes" id="UP000018362"/>
    </source>
</evidence>
<reference evidence="4" key="1">
    <citation type="submission" date="2012-11" db="EMBL/GenBank/DDBJ databases">
        <title>Dependencies among metagenomic species, viruses, plasmids and units of genetic variation.</title>
        <authorList>
            <person name="Nielsen H.B."/>
            <person name="Almeida M."/>
            <person name="Juncker A.S."/>
            <person name="Rasmussen S."/>
            <person name="Li J."/>
            <person name="Sunagawa S."/>
            <person name="Plichta D."/>
            <person name="Gautier L."/>
            <person name="Le Chatelier E."/>
            <person name="Peletier E."/>
            <person name="Bonde I."/>
            <person name="Nielsen T."/>
            <person name="Manichanh C."/>
            <person name="Arumugam M."/>
            <person name="Batto J."/>
            <person name="Santos M.B.Q.D."/>
            <person name="Blom N."/>
            <person name="Borruel N."/>
            <person name="Burgdorf K.S."/>
            <person name="Boumezbeur F."/>
            <person name="Casellas F."/>
            <person name="Dore J."/>
            <person name="Guarner F."/>
            <person name="Hansen T."/>
            <person name="Hildebrand F."/>
            <person name="Kaas R.S."/>
            <person name="Kennedy S."/>
            <person name="Kristiansen K."/>
            <person name="Kultima J.R."/>
            <person name="Leonard P."/>
            <person name="Levenez F."/>
            <person name="Lund O."/>
            <person name="Moumen B."/>
            <person name="Le Paslier D."/>
            <person name="Pons N."/>
            <person name="Pedersen O."/>
            <person name="Prifti E."/>
            <person name="Qin J."/>
            <person name="Raes J."/>
            <person name="Tap J."/>
            <person name="Tims S."/>
            <person name="Ussery D.W."/>
            <person name="Yamada T."/>
            <person name="MetaHit consortium"/>
            <person name="Renault P."/>
            <person name="Sicheritz-Ponten T."/>
            <person name="Bork P."/>
            <person name="Wang J."/>
            <person name="Brunak S."/>
            <person name="Ehrlich S.D."/>
        </authorList>
    </citation>
    <scope>NUCLEOTIDE SEQUENCE [LARGE SCALE GENOMIC DNA]</scope>
</reference>
<dbReference type="InterPro" id="IPR008969">
    <property type="entry name" value="CarboxyPept-like_regulatory"/>
</dbReference>
<keyword evidence="2" id="KW-0472">Membrane</keyword>
<comment type="caution">
    <text evidence="4">The sequence shown here is derived from an EMBL/GenBank/DDBJ whole genome shotgun (WGS) entry which is preliminary data.</text>
</comment>
<comment type="subcellular location">
    <subcellularLocation>
        <location evidence="1">Cell outer membrane</location>
    </subcellularLocation>
</comment>
<organism evidence="4 5">
    <name type="scientific">Phocaeicola coprocola CAG:162</name>
    <dbReference type="NCBI Taxonomy" id="1263040"/>
    <lineage>
        <taxon>Bacteria</taxon>
        <taxon>Pseudomonadati</taxon>
        <taxon>Bacteroidota</taxon>
        <taxon>Bacteroidia</taxon>
        <taxon>Bacteroidales</taxon>
        <taxon>Bacteroidaceae</taxon>
        <taxon>Phocaeicola</taxon>
    </lineage>
</organism>
<dbReference type="Gene3D" id="2.40.170.20">
    <property type="entry name" value="TonB-dependent receptor, beta-barrel domain"/>
    <property type="match status" value="1"/>
</dbReference>
<name>R6C7C9_9BACT</name>
<dbReference type="RefSeq" id="WP_022125109.1">
    <property type="nucleotide sequence ID" value="NZ_FR880890.1"/>
</dbReference>
<proteinExistence type="predicted"/>
<protein>
    <recommendedName>
        <fullName evidence="6">TonB-dependent receptor</fullName>
    </recommendedName>
</protein>
<accession>R6C7C9</accession>
<dbReference type="SUPFAM" id="SSF49464">
    <property type="entry name" value="Carboxypeptidase regulatory domain-like"/>
    <property type="match status" value="1"/>
</dbReference>
<evidence type="ECO:0000313" key="4">
    <source>
        <dbReference type="EMBL" id="CDA72433.1"/>
    </source>
</evidence>